<dbReference type="KEGG" id="nur:ATY38_00670"/>
<protein>
    <submittedName>
        <fullName evidence="3">Small metal-binding protein</fullName>
    </submittedName>
</protein>
<dbReference type="Pfam" id="PF16785">
    <property type="entry name" value="SMBP"/>
    <property type="match status" value="1"/>
</dbReference>
<dbReference type="Gene3D" id="1.20.120.660">
    <property type="entry name" value="IL-4 antagonist (De novo design) like domain"/>
    <property type="match status" value="1"/>
</dbReference>
<feature type="region of interest" description="Disordered" evidence="1">
    <location>
        <begin position="88"/>
        <end position="116"/>
    </location>
</feature>
<evidence type="ECO:0000313" key="3">
    <source>
        <dbReference type="EMBL" id="SDT84806.1"/>
    </source>
</evidence>
<dbReference type="Proteomes" id="UP000182882">
    <property type="component" value="Unassembled WGS sequence"/>
</dbReference>
<evidence type="ECO:0000313" key="4">
    <source>
        <dbReference type="Proteomes" id="UP000182882"/>
    </source>
</evidence>
<keyword evidence="4" id="KW-1185">Reference proteome</keyword>
<feature type="signal peptide" evidence="2">
    <location>
        <begin position="1"/>
        <end position="23"/>
    </location>
</feature>
<keyword evidence="2" id="KW-0732">Signal</keyword>
<feature type="chain" id="PRO_5016432015" evidence="2">
    <location>
        <begin position="24"/>
        <end position="116"/>
    </location>
</feature>
<dbReference type="InterPro" id="IPR031877">
    <property type="entry name" value="SmbP"/>
</dbReference>
<organism evidence="3 4">
    <name type="scientific">Nitrosomonas ureae</name>
    <dbReference type="NCBI Taxonomy" id="44577"/>
    <lineage>
        <taxon>Bacteria</taxon>
        <taxon>Pseudomonadati</taxon>
        <taxon>Pseudomonadota</taxon>
        <taxon>Betaproteobacteria</taxon>
        <taxon>Nitrosomonadales</taxon>
        <taxon>Nitrosomonadaceae</taxon>
        <taxon>Nitrosomonas</taxon>
    </lineage>
</organism>
<accession>A0A1H2DPR9</accession>
<proteinExistence type="predicted"/>
<gene>
    <name evidence="3" type="ORF">SAMN05216406_102118</name>
</gene>
<feature type="compositionally biased region" description="Basic and acidic residues" evidence="1">
    <location>
        <begin position="88"/>
        <end position="105"/>
    </location>
</feature>
<dbReference type="RefSeq" id="WP_062557594.1">
    <property type="nucleotide sequence ID" value="NZ_CP013341.1"/>
</dbReference>
<evidence type="ECO:0000256" key="2">
    <source>
        <dbReference type="SAM" id="SignalP"/>
    </source>
</evidence>
<dbReference type="EMBL" id="FNLN01000002">
    <property type="protein sequence ID" value="SDT84806.1"/>
    <property type="molecule type" value="Genomic_DNA"/>
</dbReference>
<dbReference type="AlphaFoldDB" id="A0A1H2DPR9"/>
<sequence length="116" mass="12494">MKKISNIIAIGILALFLSTQATASDAPEKMKAMEHIDEAIKHGKMGHAKELLEHAKESRDQANAALAAGADAHMDQAVKHLDEAIKHAEMGHADEATKHAEEAHSHMHQSGGRAHN</sequence>
<reference evidence="4" key="1">
    <citation type="submission" date="2016-10" db="EMBL/GenBank/DDBJ databases">
        <authorList>
            <person name="Varghese N."/>
            <person name="Submissions S."/>
        </authorList>
    </citation>
    <scope>NUCLEOTIDE SEQUENCE [LARGE SCALE GENOMIC DNA]</scope>
    <source>
        <strain evidence="4">Nm10</strain>
    </source>
</reference>
<name>A0A1H2DPR9_9PROT</name>
<evidence type="ECO:0000256" key="1">
    <source>
        <dbReference type="SAM" id="MobiDB-lite"/>
    </source>
</evidence>
<dbReference type="GO" id="GO:0046872">
    <property type="term" value="F:metal ion binding"/>
    <property type="evidence" value="ECO:0007669"/>
    <property type="project" value="InterPro"/>
</dbReference>
<dbReference type="CDD" id="cd13840">
    <property type="entry name" value="SMBP_like"/>
    <property type="match status" value="1"/>
</dbReference>